<feature type="domain" description="Glycosyltransferase 2-like" evidence="2">
    <location>
        <begin position="6"/>
        <end position="116"/>
    </location>
</feature>
<proteinExistence type="predicted"/>
<feature type="domain" description="Glycosyltransferase 2-like" evidence="2">
    <location>
        <begin position="249"/>
        <end position="349"/>
    </location>
</feature>
<dbReference type="InterPro" id="IPR001173">
    <property type="entry name" value="Glyco_trans_2-like"/>
</dbReference>
<keyword evidence="1 4" id="KW-0808">Transferase</keyword>
<dbReference type="KEGG" id="frc:KX01_419"/>
<dbReference type="Proteomes" id="UP000182521">
    <property type="component" value="Chromosome"/>
</dbReference>
<dbReference type="PANTHER" id="PTHR43685:SF3">
    <property type="entry name" value="SLR2126 PROTEIN"/>
    <property type="match status" value="1"/>
</dbReference>
<protein>
    <submittedName>
        <fullName evidence="4">Glycosyltransferase like 2 family protein</fullName>
    </submittedName>
</protein>
<keyword evidence="5" id="KW-1185">Reference proteome</keyword>
<dbReference type="Pfam" id="PF02709">
    <property type="entry name" value="Glyco_transf_7C"/>
    <property type="match status" value="1"/>
</dbReference>
<dbReference type="EMBL" id="CP009654">
    <property type="protein sequence ID" value="APC97391.1"/>
    <property type="molecule type" value="Genomic_DNA"/>
</dbReference>
<dbReference type="CDD" id="cd02511">
    <property type="entry name" value="Beta4Glucosyltransferase"/>
    <property type="match status" value="1"/>
</dbReference>
<dbReference type="GO" id="GO:0016740">
    <property type="term" value="F:transferase activity"/>
    <property type="evidence" value="ECO:0007669"/>
    <property type="project" value="UniProtKB-KW"/>
</dbReference>
<dbReference type="SUPFAM" id="SSF53448">
    <property type="entry name" value="Nucleotide-diphospho-sugar transferases"/>
    <property type="match status" value="2"/>
</dbReference>
<dbReference type="RefSeq" id="WP_071663410.1">
    <property type="nucleotide sequence ID" value="NZ_CP009654.1"/>
</dbReference>
<organism evidence="4 5">
    <name type="scientific">Francisella frigiditurris</name>
    <dbReference type="NCBI Taxonomy" id="1542390"/>
    <lineage>
        <taxon>Bacteria</taxon>
        <taxon>Pseudomonadati</taxon>
        <taxon>Pseudomonadota</taxon>
        <taxon>Gammaproteobacteria</taxon>
        <taxon>Thiotrichales</taxon>
        <taxon>Francisellaceae</taxon>
        <taxon>Francisella</taxon>
    </lineage>
</organism>
<dbReference type="PANTHER" id="PTHR43685">
    <property type="entry name" value="GLYCOSYLTRANSFERASE"/>
    <property type="match status" value="1"/>
</dbReference>
<dbReference type="STRING" id="1542390.KX01_419"/>
<feature type="domain" description="Galactosyltransferase C-terminal" evidence="3">
    <location>
        <begin position="412"/>
        <end position="469"/>
    </location>
</feature>
<name>A0A1J0KUN8_9GAMM</name>
<accession>A0A1J0KUN8</accession>
<evidence type="ECO:0000313" key="4">
    <source>
        <dbReference type="EMBL" id="APC97391.1"/>
    </source>
</evidence>
<evidence type="ECO:0000313" key="5">
    <source>
        <dbReference type="Proteomes" id="UP000182521"/>
    </source>
</evidence>
<dbReference type="InterPro" id="IPR029044">
    <property type="entry name" value="Nucleotide-diphossugar_trans"/>
</dbReference>
<dbReference type="InterPro" id="IPR027791">
    <property type="entry name" value="Galactosyl_T_C"/>
</dbReference>
<dbReference type="Pfam" id="PF00535">
    <property type="entry name" value="Glycos_transf_2"/>
    <property type="match status" value="2"/>
</dbReference>
<dbReference type="InterPro" id="IPR050834">
    <property type="entry name" value="Glycosyltransf_2"/>
</dbReference>
<evidence type="ECO:0000259" key="2">
    <source>
        <dbReference type="Pfam" id="PF00535"/>
    </source>
</evidence>
<reference evidence="5" key="1">
    <citation type="submission" date="2014-10" db="EMBL/GenBank/DDBJ databases">
        <authorList>
            <person name="Kuske C.R."/>
            <person name="Challacombe J.F."/>
            <person name="Daligault H.E."/>
            <person name="Davenport K.W."/>
            <person name="Johnson S.L."/>
            <person name="Siddaramappa S."/>
            <person name="Petersen J.M."/>
        </authorList>
    </citation>
    <scope>NUCLEOTIDE SEQUENCE [LARGE SCALE GENOMIC DNA]</scope>
    <source>
        <strain evidence="5">CA97-1460</strain>
    </source>
</reference>
<evidence type="ECO:0000256" key="1">
    <source>
        <dbReference type="ARBA" id="ARBA00022679"/>
    </source>
</evidence>
<dbReference type="OrthoDB" id="396512at2"/>
<dbReference type="Gene3D" id="3.90.550.10">
    <property type="entry name" value="Spore Coat Polysaccharide Biosynthesis Protein SpsA, Chain A"/>
    <property type="match status" value="2"/>
</dbReference>
<sequence length="509" mass="59254">MIEDISVTILTKNSSLHIRECLLALKEFSEIIVLDNGSTDKTLDIVKSFKNVKLFEYDFIGFGPLKRLATGYATNDWILSVDSDEIITEELLNKLKKLEKNKETVYSFKRLNHYNGRPIKGCGWYPDEVKRLFNKKFTNFNTNMVHESVESKHVELIQGDIKHYSFRNISDLLQKLDKYTELYANANIGKKISLSKPFLSMFTMFIKSYFLKKGFKYGLDGFSISLCNALGAFFKHYKLIEKNKNITISLVITTYNSPQYLKKVLESVLYQTLPPMEIIIADDGSTDDTKKVIEEFAKQTKIPVIHSWQEDKGFRAAKSRNEAFIKATGEYLIYIDGDIILSKNFIKDHKILSERNTVLYGRRVFLTKKLTDLILFSKKRIKINLFTNGIKNRLKVIRSIFLAKKISKSVRNSRGFQTCNFSFFRNDFININGFNEDFEGWGLEDTELCERFLNSNIKLKKVRFSIINYHLWHKENSRDALQRNKNILNNTIKNKTKRCCNGLVKDELN</sequence>
<gene>
    <name evidence="4" type="ORF">KX01_419</name>
</gene>
<dbReference type="CDD" id="cd06420">
    <property type="entry name" value="GT2_Chondriotin_Pol_N"/>
    <property type="match status" value="1"/>
</dbReference>
<dbReference type="AlphaFoldDB" id="A0A1J0KUN8"/>
<evidence type="ECO:0000259" key="3">
    <source>
        <dbReference type="Pfam" id="PF02709"/>
    </source>
</evidence>